<evidence type="ECO:0000259" key="3">
    <source>
        <dbReference type="PROSITE" id="PS50125"/>
    </source>
</evidence>
<reference evidence="5" key="1">
    <citation type="journal article" date="2019" name="Int. J. Syst. Evol. Microbiol.">
        <title>The Global Catalogue of Microorganisms (GCM) 10K type strain sequencing project: providing services to taxonomists for standard genome sequencing and annotation.</title>
        <authorList>
            <consortium name="The Broad Institute Genomics Platform"/>
            <consortium name="The Broad Institute Genome Sequencing Center for Infectious Disease"/>
            <person name="Wu L."/>
            <person name="Ma J."/>
        </authorList>
    </citation>
    <scope>NUCLEOTIDE SEQUENCE [LARGE SCALE GENOMIC DNA]</scope>
    <source>
        <strain evidence="5">DFY41</strain>
    </source>
</reference>
<dbReference type="Pfam" id="PF00211">
    <property type="entry name" value="Guanylate_cyc"/>
    <property type="match status" value="2"/>
</dbReference>
<dbReference type="Gene3D" id="3.30.70.1230">
    <property type="entry name" value="Nucleotide cyclase"/>
    <property type="match status" value="2"/>
</dbReference>
<dbReference type="Proteomes" id="UP001596087">
    <property type="component" value="Unassembled WGS sequence"/>
</dbReference>
<dbReference type="CDD" id="cd07302">
    <property type="entry name" value="CHD"/>
    <property type="match status" value="2"/>
</dbReference>
<name>A0ABW0BJC1_9ACTN</name>
<gene>
    <name evidence="4" type="ORF">ACFPGP_10570</name>
</gene>
<dbReference type="InterPro" id="IPR041664">
    <property type="entry name" value="AAA_16"/>
</dbReference>
<dbReference type="InterPro" id="IPR011990">
    <property type="entry name" value="TPR-like_helical_dom_sf"/>
</dbReference>
<evidence type="ECO:0000256" key="2">
    <source>
        <dbReference type="ARBA" id="ARBA00022840"/>
    </source>
</evidence>
<proteinExistence type="predicted"/>
<dbReference type="SUPFAM" id="SSF48452">
    <property type="entry name" value="TPR-like"/>
    <property type="match status" value="1"/>
</dbReference>
<dbReference type="InterPro" id="IPR029787">
    <property type="entry name" value="Nucleotide_cyclase"/>
</dbReference>
<protein>
    <submittedName>
        <fullName evidence="4">Adenylate/guanylate cyclase domain-containing protein</fullName>
    </submittedName>
</protein>
<accession>A0ABW0BJC1</accession>
<keyword evidence="2" id="KW-0067">ATP-binding</keyword>
<evidence type="ECO:0000313" key="4">
    <source>
        <dbReference type="EMBL" id="MFC5177117.1"/>
    </source>
</evidence>
<evidence type="ECO:0000256" key="1">
    <source>
        <dbReference type="ARBA" id="ARBA00022741"/>
    </source>
</evidence>
<dbReference type="Gene3D" id="1.25.40.10">
    <property type="entry name" value="Tetratricopeptide repeat domain"/>
    <property type="match status" value="3"/>
</dbReference>
<dbReference type="InterPro" id="IPR019734">
    <property type="entry name" value="TPR_rpt"/>
</dbReference>
<dbReference type="Pfam" id="PF13191">
    <property type="entry name" value="AAA_16"/>
    <property type="match status" value="1"/>
</dbReference>
<feature type="domain" description="Guanylate cyclase" evidence="3">
    <location>
        <begin position="37"/>
        <end position="170"/>
    </location>
</feature>
<dbReference type="RefSeq" id="WP_378589878.1">
    <property type="nucleotide sequence ID" value="NZ_JBHSKD010000009.1"/>
</dbReference>
<feature type="domain" description="Guanylate cyclase" evidence="3">
    <location>
        <begin position="247"/>
        <end position="371"/>
    </location>
</feature>
<dbReference type="SUPFAM" id="SSF55073">
    <property type="entry name" value="Nucleotide cyclase"/>
    <property type="match status" value="2"/>
</dbReference>
<dbReference type="SMART" id="SM00028">
    <property type="entry name" value="TPR"/>
    <property type="match status" value="2"/>
</dbReference>
<dbReference type="SUPFAM" id="SSF52540">
    <property type="entry name" value="P-loop containing nucleoside triphosphate hydrolases"/>
    <property type="match status" value="1"/>
</dbReference>
<evidence type="ECO:0000313" key="5">
    <source>
        <dbReference type="Proteomes" id="UP001596087"/>
    </source>
</evidence>
<dbReference type="EMBL" id="JBHSKD010000009">
    <property type="protein sequence ID" value="MFC5177117.1"/>
    <property type="molecule type" value="Genomic_DNA"/>
</dbReference>
<dbReference type="PANTHER" id="PTHR16305">
    <property type="entry name" value="TESTICULAR SOLUBLE ADENYLYL CYCLASE"/>
    <property type="match status" value="1"/>
</dbReference>
<dbReference type="Pfam" id="PF13424">
    <property type="entry name" value="TPR_12"/>
    <property type="match status" value="1"/>
</dbReference>
<keyword evidence="1" id="KW-0547">Nucleotide-binding</keyword>
<organism evidence="4 5">
    <name type="scientific">Nocardioides taihuensis</name>
    <dbReference type="NCBI Taxonomy" id="1835606"/>
    <lineage>
        <taxon>Bacteria</taxon>
        <taxon>Bacillati</taxon>
        <taxon>Actinomycetota</taxon>
        <taxon>Actinomycetes</taxon>
        <taxon>Propionibacteriales</taxon>
        <taxon>Nocardioidaceae</taxon>
        <taxon>Nocardioides</taxon>
    </lineage>
</organism>
<dbReference type="SMART" id="SM00044">
    <property type="entry name" value="CYCc"/>
    <property type="match status" value="1"/>
</dbReference>
<sequence>MTRGADPTTVLAPFVPRLLGAWPPTGTDERHVRLPGSLAFLDISGFTRLTERLARRGKVGAEEMSDALSATFAGLLTAARDDDADLVKWGGDAVLLLFRGPDHALRAARCAHRMRATLRQTARDRASTHTLRMSVGIHSGDLDLFLVGDPALHRELLVCGPAATVVARTESAAATGQIGLSAATAALLPSRLLGAPLLDGRTLRSAPVLADLQPSPAAAFDPSPLLPRPIREHLLQEQREPEHRLITVAFLQVSGVDALLEHQGPQVVADELDALVRTVQQACADTAVTFFETDIARDGFKVMLTAGAPRSSGHDEERMLRVAHRVLAEPRRLEVRIGVNRGRVFSGDFGPSFRRTYSVKGDAVNLAARLASAAPPGEAWATPAVVEHADSAFDTRDLPPLTLKGKAAPVRAVVVGAPGHRRVRTGRDVRLTGRDAEVSLLRGVVADVRAGERRVVDLVADPGMGRSRLVAELLASVDDLPVVRAHGDEYEGSTPYFPFRRLLREALGLEPASGADEVADRVAALAASGPPRLAPWLPLLGLPLDVPLAPTAEVEQLDGQFRAARLESVVVDVLRECLPTTAVLVLEDAHLVDDASASLLRALVAHPQPPPWLVVVSRQDVAAGFVPEGTDVTALRLPPFPEEASLAYLHQALEDLHLPPRTLEALARRSGGNPLFLDALAAEVRRSGPGAVLPESVERLVASQVDRLEPADRAVLRTAAVLGNVVDRGTLAGLVGDRLAGDTLTRLAPFLEQRPDGHLRFRNALLRDVAYEGLPYRRRRALHEQVGTALEVSDPEDAEVLSLHFAHAGRHDKAWHYSVVAGDRALAKYAYGDAVDFLQRAAAAAPHSDAGDREVARVLEMLADSLFLLGRADEATSAFARARSHLHDEPVLLAGIVEKEARIDHRRRRWSQAMRRLSRGLHALDGLPGARAAVARSLLCRRYAFSLFNQGRVDEALTWAGRAADEAEASGDRDALAQAHEMLNAVHVGSGRPEPVPYGRLALAAYTELGNLPRQAHCHNNLGLQAFDQGRWDEALADYAWAVDAFRRIGDAANESNAQFNRAELLVRQGREAEAGPLLGEVLRDARAVEDDELVALTLRELGRVAAVEEGVDVARRVLREARAAFADLGEDDEVAATDLALAETLLAAGLVEEAAGLLAGADPTTPTALRLRAVVALAGTRYDEARALVGSGLDGARVGGDRYEEGLLLATLADVHAAADPGTAAVTEASAQAAAVLEPMGVVLSRRSRVRRG</sequence>
<dbReference type="InterPro" id="IPR027417">
    <property type="entry name" value="P-loop_NTPase"/>
</dbReference>
<dbReference type="PANTHER" id="PTHR16305:SF28">
    <property type="entry name" value="GUANYLATE CYCLASE DOMAIN-CONTAINING PROTEIN"/>
    <property type="match status" value="1"/>
</dbReference>
<comment type="caution">
    <text evidence="4">The sequence shown here is derived from an EMBL/GenBank/DDBJ whole genome shotgun (WGS) entry which is preliminary data.</text>
</comment>
<dbReference type="InterPro" id="IPR001054">
    <property type="entry name" value="A/G_cyclase"/>
</dbReference>
<keyword evidence="5" id="KW-1185">Reference proteome</keyword>
<dbReference type="PROSITE" id="PS50125">
    <property type="entry name" value="GUANYLATE_CYCLASE_2"/>
    <property type="match status" value="2"/>
</dbReference>